<dbReference type="PANTHER" id="PTHR10695">
    <property type="entry name" value="DEPHOSPHO-COA KINASE-RELATED"/>
    <property type="match status" value="1"/>
</dbReference>
<dbReference type="GeneID" id="34523771"/>
<dbReference type="NCBIfam" id="TIGR00152">
    <property type="entry name" value="dephospho-CoA kinase"/>
    <property type="match status" value="1"/>
</dbReference>
<evidence type="ECO:0000256" key="1">
    <source>
        <dbReference type="ARBA" id="ARBA00009018"/>
    </source>
</evidence>
<dbReference type="GO" id="GO:0031315">
    <property type="term" value="C:extrinsic component of mitochondrial outer membrane"/>
    <property type="evidence" value="ECO:0007669"/>
    <property type="project" value="EnsemblFungi"/>
</dbReference>
<reference evidence="4 5" key="1">
    <citation type="journal article" date="2011" name="Proc. Natl. Acad. Sci. U.S.A.">
        <title>Evolutionary erosion of yeast sex chromosomes by mating-type switching accidents.</title>
        <authorList>
            <person name="Gordon J.L."/>
            <person name="Armisen D."/>
            <person name="Proux-Wera E."/>
            <person name="Oheigeartaigh S.S."/>
            <person name="Byrne K.P."/>
            <person name="Wolfe K.H."/>
        </authorList>
    </citation>
    <scope>NUCLEOTIDE SEQUENCE [LARGE SCALE GENOMIC DNA]</scope>
    <source>
        <strain evidence="5">ATCC MYA-139 / BCRC 22969 / CBS 8797 / CCRC 22969 / KCTC 17520 / NBRC 10181 / NCYC 3082</strain>
    </source>
</reference>
<sequence length="236" mass="26632">MLVVGLTGGIACGKSTVSRRLQEKHKLPVVDADKIARDIVQPGERAFNEIVIYFKDKIPDLLLEDGHLNRPALGKWVFADKDDLKLLNGITHPQIRLKMLEQLLKYYIKGYRMCVLDVPLLFEGKLDMLCGITLSVTCDEETQLERLQVRNPDLSMADARNRINSQMPMAERRAKSDYVIENNGPLQDLYKAVDSIVTKIQPSALRTLVEYFPPFGAVSATAMIASKYILGRLQEE</sequence>
<dbReference type="OrthoDB" id="247245at2759"/>
<dbReference type="FunFam" id="3.40.50.300:FF:000485">
    <property type="entry name" value="Dephospho-CoA kinase CAB5"/>
    <property type="match status" value="1"/>
</dbReference>
<dbReference type="CDD" id="cd02022">
    <property type="entry name" value="DPCK"/>
    <property type="match status" value="1"/>
</dbReference>
<dbReference type="Pfam" id="PF01121">
    <property type="entry name" value="CoaE"/>
    <property type="match status" value="1"/>
</dbReference>
<dbReference type="SUPFAM" id="SSF52540">
    <property type="entry name" value="P-loop containing nucleoside triphosphate hydrolases"/>
    <property type="match status" value="1"/>
</dbReference>
<dbReference type="InterPro" id="IPR001977">
    <property type="entry name" value="Depp_CoAkinase"/>
</dbReference>
<name>J7S3R3_HUIN7</name>
<dbReference type="AlphaFoldDB" id="J7S3R3"/>
<dbReference type="GO" id="GO:0005524">
    <property type="term" value="F:ATP binding"/>
    <property type="evidence" value="ECO:0007669"/>
    <property type="project" value="UniProtKB-KW"/>
</dbReference>
<dbReference type="RefSeq" id="XP_022462382.1">
    <property type="nucleotide sequence ID" value="XM_022608952.1"/>
</dbReference>
<dbReference type="Gene3D" id="3.40.50.300">
    <property type="entry name" value="P-loop containing nucleotide triphosphate hydrolases"/>
    <property type="match status" value="1"/>
</dbReference>
<evidence type="ECO:0000256" key="2">
    <source>
        <dbReference type="ARBA" id="ARBA00022741"/>
    </source>
</evidence>
<comment type="similarity">
    <text evidence="1">Belongs to the CoaE family.</text>
</comment>
<dbReference type="HOGENOM" id="CLU_057180_0_1_1"/>
<organism evidence="4 5">
    <name type="scientific">Huiozyma naganishii (strain ATCC MYA-139 / BCRC 22969 / CBS 8797 / KCTC 17520 / NBRC 10181 / NCYC 3082 / Yp74L-3)</name>
    <name type="common">Yeast</name>
    <name type="synonym">Kazachstania naganishii</name>
    <dbReference type="NCBI Taxonomy" id="1071383"/>
    <lineage>
        <taxon>Eukaryota</taxon>
        <taxon>Fungi</taxon>
        <taxon>Dikarya</taxon>
        <taxon>Ascomycota</taxon>
        <taxon>Saccharomycotina</taxon>
        <taxon>Saccharomycetes</taxon>
        <taxon>Saccharomycetales</taxon>
        <taxon>Saccharomycetaceae</taxon>
        <taxon>Huiozyma</taxon>
    </lineage>
</organism>
<dbReference type="PROSITE" id="PS51219">
    <property type="entry name" value="DPCK"/>
    <property type="match status" value="1"/>
</dbReference>
<protein>
    <recommendedName>
        <fullName evidence="6">Dephospho-CoA kinase</fullName>
    </recommendedName>
</protein>
<keyword evidence="2" id="KW-0547">Nucleotide-binding</keyword>
<dbReference type="InterPro" id="IPR027417">
    <property type="entry name" value="P-loop_NTPase"/>
</dbReference>
<dbReference type="OMA" id="CQMDIEQ"/>
<reference evidence="5" key="2">
    <citation type="submission" date="2012-08" db="EMBL/GenBank/DDBJ databases">
        <title>Genome sequence of Kazachstania naganishii.</title>
        <authorList>
            <person name="Gordon J.L."/>
            <person name="Armisen D."/>
            <person name="Proux-Wera E."/>
            <person name="OhEigeartaigh S.S."/>
            <person name="Byrne K.P."/>
            <person name="Wolfe K.H."/>
        </authorList>
    </citation>
    <scope>NUCLEOTIDE SEQUENCE [LARGE SCALE GENOMIC DNA]</scope>
    <source>
        <strain evidence="5">ATCC MYA-139 / BCRC 22969 / CBS 8797 / CCRC 22969 / KCTC 17520 / NBRC 10181 / NCYC 3082</strain>
    </source>
</reference>
<dbReference type="GO" id="GO:0004140">
    <property type="term" value="F:dephospho-CoA kinase activity"/>
    <property type="evidence" value="ECO:0007669"/>
    <property type="project" value="InterPro"/>
</dbReference>
<dbReference type="Proteomes" id="UP000006310">
    <property type="component" value="Chromosome 1"/>
</dbReference>
<proteinExistence type="inferred from homology"/>
<dbReference type="KEGG" id="kng:KNAG_0A04640"/>
<evidence type="ECO:0008006" key="6">
    <source>
        <dbReference type="Google" id="ProtNLM"/>
    </source>
</evidence>
<gene>
    <name evidence="4" type="primary">KNAG0A04640</name>
    <name evidence="4" type="ordered locus">KNAG_0A04640</name>
</gene>
<keyword evidence="5" id="KW-1185">Reference proteome</keyword>
<evidence type="ECO:0000313" key="5">
    <source>
        <dbReference type="Proteomes" id="UP000006310"/>
    </source>
</evidence>
<dbReference type="GO" id="GO:0005811">
    <property type="term" value="C:lipid droplet"/>
    <property type="evidence" value="ECO:0007669"/>
    <property type="project" value="EnsemblFungi"/>
</dbReference>
<dbReference type="STRING" id="1071383.J7S3R3"/>
<dbReference type="GO" id="GO:1990143">
    <property type="term" value="C:CoA-synthesizing protein complex"/>
    <property type="evidence" value="ECO:0007669"/>
    <property type="project" value="EnsemblFungi"/>
</dbReference>
<dbReference type="eggNOG" id="KOG3220">
    <property type="taxonomic scope" value="Eukaryota"/>
</dbReference>
<dbReference type="PANTHER" id="PTHR10695:SF46">
    <property type="entry name" value="BIFUNCTIONAL COENZYME A SYNTHASE-RELATED"/>
    <property type="match status" value="1"/>
</dbReference>
<dbReference type="GO" id="GO:0015937">
    <property type="term" value="P:coenzyme A biosynthetic process"/>
    <property type="evidence" value="ECO:0007669"/>
    <property type="project" value="EnsemblFungi"/>
</dbReference>
<keyword evidence="3" id="KW-0067">ATP-binding</keyword>
<evidence type="ECO:0000313" key="4">
    <source>
        <dbReference type="EMBL" id="CCK68136.1"/>
    </source>
</evidence>
<dbReference type="EMBL" id="HE978314">
    <property type="protein sequence ID" value="CCK68136.1"/>
    <property type="molecule type" value="Genomic_DNA"/>
</dbReference>
<evidence type="ECO:0000256" key="3">
    <source>
        <dbReference type="ARBA" id="ARBA00022840"/>
    </source>
</evidence>
<dbReference type="HAMAP" id="MF_00376">
    <property type="entry name" value="Dephospho_CoA_kinase"/>
    <property type="match status" value="1"/>
</dbReference>
<accession>J7S3R3</accession>